<gene>
    <name evidence="2" type="ORF">Poly30_45850</name>
</gene>
<proteinExistence type="predicted"/>
<reference evidence="2 3" key="1">
    <citation type="submission" date="2019-02" db="EMBL/GenBank/DDBJ databases">
        <title>Deep-cultivation of Planctomycetes and their phenomic and genomic characterization uncovers novel biology.</title>
        <authorList>
            <person name="Wiegand S."/>
            <person name="Jogler M."/>
            <person name="Boedeker C."/>
            <person name="Pinto D."/>
            <person name="Vollmers J."/>
            <person name="Rivas-Marin E."/>
            <person name="Kohn T."/>
            <person name="Peeters S.H."/>
            <person name="Heuer A."/>
            <person name="Rast P."/>
            <person name="Oberbeckmann S."/>
            <person name="Bunk B."/>
            <person name="Jeske O."/>
            <person name="Meyerdierks A."/>
            <person name="Storesund J.E."/>
            <person name="Kallscheuer N."/>
            <person name="Luecker S."/>
            <person name="Lage O.M."/>
            <person name="Pohl T."/>
            <person name="Merkel B.J."/>
            <person name="Hornburger P."/>
            <person name="Mueller R.-W."/>
            <person name="Bruemmer F."/>
            <person name="Labrenz M."/>
            <person name="Spormann A.M."/>
            <person name="Op den Camp H."/>
            <person name="Overmann J."/>
            <person name="Amann R."/>
            <person name="Jetten M.S.M."/>
            <person name="Mascher T."/>
            <person name="Medema M.H."/>
            <person name="Devos D.P."/>
            <person name="Kaster A.-K."/>
            <person name="Ovreas L."/>
            <person name="Rohde M."/>
            <person name="Galperin M.Y."/>
            <person name="Jogler C."/>
        </authorList>
    </citation>
    <scope>NUCLEOTIDE SEQUENCE [LARGE SCALE GENOMIC DNA]</scope>
    <source>
        <strain evidence="2 3">Poly30</strain>
    </source>
</reference>
<evidence type="ECO:0000313" key="2">
    <source>
        <dbReference type="EMBL" id="QDV09029.1"/>
    </source>
</evidence>
<dbReference type="SUPFAM" id="SSF56112">
    <property type="entry name" value="Protein kinase-like (PK-like)"/>
    <property type="match status" value="1"/>
</dbReference>
<organism evidence="2 3">
    <name type="scientific">Saltatorellus ferox</name>
    <dbReference type="NCBI Taxonomy" id="2528018"/>
    <lineage>
        <taxon>Bacteria</taxon>
        <taxon>Pseudomonadati</taxon>
        <taxon>Planctomycetota</taxon>
        <taxon>Planctomycetia</taxon>
        <taxon>Planctomycetia incertae sedis</taxon>
        <taxon>Saltatorellus</taxon>
    </lineage>
</organism>
<evidence type="ECO:0000259" key="1">
    <source>
        <dbReference type="Pfam" id="PF01636"/>
    </source>
</evidence>
<protein>
    <recommendedName>
        <fullName evidence="1">Aminoglycoside phosphotransferase domain-containing protein</fullName>
    </recommendedName>
</protein>
<dbReference type="Gene3D" id="3.90.1200.10">
    <property type="match status" value="1"/>
</dbReference>
<dbReference type="Proteomes" id="UP000320390">
    <property type="component" value="Chromosome"/>
</dbReference>
<dbReference type="EMBL" id="CP036434">
    <property type="protein sequence ID" value="QDV09029.1"/>
    <property type="molecule type" value="Genomic_DNA"/>
</dbReference>
<accession>A0A518EY69</accession>
<dbReference type="InterPro" id="IPR002575">
    <property type="entry name" value="Aminoglycoside_PTrfase"/>
</dbReference>
<sequence length="622" mass="69460">MPDPPNEPELSTELAAGLRELVVTADTLSFKTRLERLVHELPPNESDALMMLMKESRGAWALLLEAAQGRALFIGDALSGTPLALATLGFQVTVLDRSFLRSSFAVHRGDALAPDTTTAVLGGDHSTLPFRDRAFEVVVLEGGLPSPKTGWPFRLEELRRVAAAELVVTADNRMGYKRSTGRRGDFRRDPRVLVRELLAPSRGEATLPTTRALVQGAVGSAGRPAAKSAVKSTGKPDAWPSARAFSLYPHALEFSHVVALDADVPRLTIGPRERKNRLKMIGHGLGLFRWLTPSFAIHARRRAEPPVDRLTRLLERLAGIVGEEPPVADIFVATRSNDALIHTAPRQDEGAWDPRGAPGRWTLHFPLQPAKRKMVATHHDWLARLRREFPSIPVPEPLFVGELEGTRVAVERRLGGLSGTDVTGDLRLTRRMFQDAARHMACLLDETPTHLDEDFRARLLTPRFDRVERLIRTESTARKLKALRARVEERLIGSDVRLGVYHADLRGKHVQVDETGSVLGYLDWGASEESFLPFVDLLHLVVHQRKQEVGGAFGDAWRALLDPRERRPHEQEAFDAYLQHSGLGVNDLAFYLEAYPLFVAGMAERNWDYSRPDWVRRQFGIF</sequence>
<dbReference type="RefSeq" id="WP_419190513.1">
    <property type="nucleotide sequence ID" value="NZ_CP036434.1"/>
</dbReference>
<name>A0A518EY69_9BACT</name>
<dbReference type="Pfam" id="PF01636">
    <property type="entry name" value="APH"/>
    <property type="match status" value="1"/>
</dbReference>
<feature type="domain" description="Aminoglycoside phosphotransferase" evidence="1">
    <location>
        <begin position="359"/>
        <end position="541"/>
    </location>
</feature>
<dbReference type="AlphaFoldDB" id="A0A518EY69"/>
<keyword evidence="3" id="KW-1185">Reference proteome</keyword>
<dbReference type="InterPro" id="IPR011009">
    <property type="entry name" value="Kinase-like_dom_sf"/>
</dbReference>
<evidence type="ECO:0000313" key="3">
    <source>
        <dbReference type="Proteomes" id="UP000320390"/>
    </source>
</evidence>